<feature type="compositionally biased region" description="Basic residues" evidence="1">
    <location>
        <begin position="135"/>
        <end position="144"/>
    </location>
</feature>
<sequence length="162" mass="18867">MDPPYSAPGPLPLPYPPHHHHLFLCPHHHHHHHHVIICPHHHNHPMPHHHHCLRFNTNCEGHIPPPLQNQSTSETNPCLPLETQFCSSTQTLQEPEHVELEEEEEEDEPVFVLTDEWRDFFAKSEAKRKLEKQQAKKNRRKLIRAKADSEAEASPSLDFSDP</sequence>
<feature type="region of interest" description="Disordered" evidence="1">
    <location>
        <begin position="126"/>
        <end position="162"/>
    </location>
</feature>
<protein>
    <recommendedName>
        <fullName evidence="4">SKI/DACH domain-containing protein 1-like</fullName>
    </recommendedName>
</protein>
<dbReference type="InParanoid" id="A0A7J7D4M4"/>
<proteinExistence type="predicted"/>
<gene>
    <name evidence="2" type="ORF">HS088_TW10G00286</name>
</gene>
<accession>A0A7J7D4M4</accession>
<evidence type="ECO:0000313" key="3">
    <source>
        <dbReference type="Proteomes" id="UP000593562"/>
    </source>
</evidence>
<name>A0A7J7D4M4_TRIWF</name>
<comment type="caution">
    <text evidence="2">The sequence shown here is derived from an EMBL/GenBank/DDBJ whole genome shotgun (WGS) entry which is preliminary data.</text>
</comment>
<dbReference type="PANTHER" id="PTHR48235:SF1">
    <property type="entry name" value="OS01G0916700 PROTEIN"/>
    <property type="match status" value="1"/>
</dbReference>
<evidence type="ECO:0008006" key="4">
    <source>
        <dbReference type="Google" id="ProtNLM"/>
    </source>
</evidence>
<dbReference type="OrthoDB" id="1749911at2759"/>
<reference evidence="2 3" key="1">
    <citation type="journal article" date="2020" name="Nat. Commun.">
        <title>Genome of Tripterygium wilfordii and identification of cytochrome P450 involved in triptolide biosynthesis.</title>
        <authorList>
            <person name="Tu L."/>
            <person name="Su P."/>
            <person name="Zhang Z."/>
            <person name="Gao L."/>
            <person name="Wang J."/>
            <person name="Hu T."/>
            <person name="Zhou J."/>
            <person name="Zhang Y."/>
            <person name="Zhao Y."/>
            <person name="Liu Y."/>
            <person name="Song Y."/>
            <person name="Tong Y."/>
            <person name="Lu Y."/>
            <person name="Yang J."/>
            <person name="Xu C."/>
            <person name="Jia M."/>
            <person name="Peters R.J."/>
            <person name="Huang L."/>
            <person name="Gao W."/>
        </authorList>
    </citation>
    <scope>NUCLEOTIDE SEQUENCE [LARGE SCALE GENOMIC DNA]</scope>
    <source>
        <strain evidence="3">cv. XIE 37</strain>
        <tissue evidence="2">Leaf</tissue>
    </source>
</reference>
<evidence type="ECO:0000313" key="2">
    <source>
        <dbReference type="EMBL" id="KAF5741290.1"/>
    </source>
</evidence>
<keyword evidence="3" id="KW-1185">Reference proteome</keyword>
<dbReference type="EMBL" id="JAAARO010000010">
    <property type="protein sequence ID" value="KAF5741290.1"/>
    <property type="molecule type" value="Genomic_DNA"/>
</dbReference>
<evidence type="ECO:0000256" key="1">
    <source>
        <dbReference type="SAM" id="MobiDB-lite"/>
    </source>
</evidence>
<dbReference type="PANTHER" id="PTHR48235">
    <property type="entry name" value="OS01G0916700 PROTEIN"/>
    <property type="match status" value="1"/>
</dbReference>
<dbReference type="Proteomes" id="UP000593562">
    <property type="component" value="Unassembled WGS sequence"/>
</dbReference>
<dbReference type="AlphaFoldDB" id="A0A7J7D4M4"/>
<organism evidence="2 3">
    <name type="scientific">Tripterygium wilfordii</name>
    <name type="common">Thunder God vine</name>
    <dbReference type="NCBI Taxonomy" id="458696"/>
    <lineage>
        <taxon>Eukaryota</taxon>
        <taxon>Viridiplantae</taxon>
        <taxon>Streptophyta</taxon>
        <taxon>Embryophyta</taxon>
        <taxon>Tracheophyta</taxon>
        <taxon>Spermatophyta</taxon>
        <taxon>Magnoliopsida</taxon>
        <taxon>eudicotyledons</taxon>
        <taxon>Gunneridae</taxon>
        <taxon>Pentapetalae</taxon>
        <taxon>rosids</taxon>
        <taxon>fabids</taxon>
        <taxon>Celastrales</taxon>
        <taxon>Celastraceae</taxon>
        <taxon>Tripterygium</taxon>
    </lineage>
</organism>